<reference evidence="5" key="2">
    <citation type="submission" date="2018-07" db="EMBL/GenBank/DDBJ databases">
        <authorList>
            <person name="Quirk P.G."/>
            <person name="Krulwich T.A."/>
        </authorList>
    </citation>
    <scope>NUCLEOTIDE SEQUENCE</scope>
</reference>
<feature type="region of interest" description="Disordered" evidence="2">
    <location>
        <begin position="189"/>
        <end position="215"/>
    </location>
</feature>
<evidence type="ECO:0000313" key="4">
    <source>
        <dbReference type="EMBL" id="SSW99827.1"/>
    </source>
</evidence>
<dbReference type="InterPro" id="IPR039149">
    <property type="entry name" value="ZNF800"/>
</dbReference>
<feature type="compositionally biased region" description="Basic and acidic residues" evidence="2">
    <location>
        <begin position="697"/>
        <end position="706"/>
    </location>
</feature>
<feature type="region of interest" description="Disordered" evidence="2">
    <location>
        <begin position="428"/>
        <end position="510"/>
    </location>
</feature>
<keyword evidence="1" id="KW-0479">Metal-binding</keyword>
<dbReference type="OMA" id="NEVHHML"/>
<feature type="domain" description="C2H2-type" evidence="3">
    <location>
        <begin position="292"/>
        <end position="315"/>
    </location>
</feature>
<feature type="region of interest" description="Disordered" evidence="2">
    <location>
        <begin position="673"/>
        <end position="706"/>
    </location>
</feature>
<keyword evidence="1" id="KW-0862">Zinc</keyword>
<evidence type="ECO:0000256" key="1">
    <source>
        <dbReference type="PROSITE-ProRule" id="PRU00042"/>
    </source>
</evidence>
<dbReference type="AlphaFoldDB" id="A0A336LV41"/>
<evidence type="ECO:0000256" key="2">
    <source>
        <dbReference type="SAM" id="MobiDB-lite"/>
    </source>
</evidence>
<dbReference type="InterPro" id="IPR013087">
    <property type="entry name" value="Znf_C2H2_type"/>
</dbReference>
<dbReference type="InterPro" id="IPR036236">
    <property type="entry name" value="Znf_C2H2_sf"/>
</dbReference>
<dbReference type="GO" id="GO:0008270">
    <property type="term" value="F:zinc ion binding"/>
    <property type="evidence" value="ECO:0007669"/>
    <property type="project" value="UniProtKB-KW"/>
</dbReference>
<dbReference type="PROSITE" id="PS50157">
    <property type="entry name" value="ZINC_FINGER_C2H2_2"/>
    <property type="match status" value="3"/>
</dbReference>
<dbReference type="PROSITE" id="PS00028">
    <property type="entry name" value="ZINC_FINGER_C2H2_1"/>
    <property type="match status" value="3"/>
</dbReference>
<feature type="compositionally biased region" description="Polar residues" evidence="2">
    <location>
        <begin position="674"/>
        <end position="684"/>
    </location>
</feature>
<keyword evidence="1" id="KW-0863">Zinc-finger</keyword>
<organism evidence="5">
    <name type="scientific">Culicoides sonorensis</name>
    <name type="common">Biting midge</name>
    <dbReference type="NCBI Taxonomy" id="179676"/>
    <lineage>
        <taxon>Eukaryota</taxon>
        <taxon>Metazoa</taxon>
        <taxon>Ecdysozoa</taxon>
        <taxon>Arthropoda</taxon>
        <taxon>Hexapoda</taxon>
        <taxon>Insecta</taxon>
        <taxon>Pterygota</taxon>
        <taxon>Neoptera</taxon>
        <taxon>Endopterygota</taxon>
        <taxon>Diptera</taxon>
        <taxon>Nematocera</taxon>
        <taxon>Chironomoidea</taxon>
        <taxon>Ceratopogonidae</taxon>
        <taxon>Ceratopogoninae</taxon>
        <taxon>Culicoides</taxon>
        <taxon>Monoculicoides</taxon>
    </lineage>
</organism>
<dbReference type="SMART" id="SM00355">
    <property type="entry name" value="ZnF_C2H2"/>
    <property type="match status" value="6"/>
</dbReference>
<feature type="domain" description="C2H2-type" evidence="3">
    <location>
        <begin position="322"/>
        <end position="350"/>
    </location>
</feature>
<proteinExistence type="predicted"/>
<reference evidence="4" key="1">
    <citation type="submission" date="2018-04" db="EMBL/GenBank/DDBJ databases">
        <authorList>
            <person name="Go L.Y."/>
            <person name="Mitchell J.A."/>
        </authorList>
    </citation>
    <scope>NUCLEOTIDE SEQUENCE</scope>
    <source>
        <tissue evidence="4">Whole organism</tissue>
    </source>
</reference>
<evidence type="ECO:0000313" key="5">
    <source>
        <dbReference type="EMBL" id="SSX20207.1"/>
    </source>
</evidence>
<sequence length="1026" mass="116010">MMKSSKSSTPTINHSSETSHNHTMDTYDEENTNTSSSTVDFSLLRKPIITSVTGFPEAKKAYDSGTDEIRKLLANECDLIYECKVCRNIFRSLVNFISHKRVYCQTTFRSNHHFHFSNNGYIDQDISTIIQAENEFIKNHEKSNGTKSRETENRDLSAIVERLIKKQKSKRESKLSDFYEQIEQKLLNQQHNQSNSENVNGTSKSNQISSHKQSNGISTENNIVLQLNAVPESSAAVYQTLKLSDNDNIRDEVNEVHEMLENNNVILDPNGKAISVSPVDMAIAGTSKLPEFACEMCDERFSTEKTLKIHIAKKHIPSTVVHQCPSCTETFLTPGAVLRHLSNVHKKSQKRIKQARDKCMKGTRVDEIPKHHQTKEVPPIRIVRKDDDIRVWTGDFSDNTPTCPSCYKKFDRKAVLTAHVQNCGIPKETKQRKKNSTPKIPVIPKLENESNEDYSTTSCDTNASKTFEAKKVKENESNDEKKEKSINKRKRKGQLLIRNESPEVKDEAEMSWSNIENKTDESSILDESQIKKELVDDATDEPILTIEEPTKKKRKIKKEKDGETSNIVKDIPCALCSKKFSTNTNLKRHVAMFHFRQNRFACKKCDFRGYRRIDTITHLNNIHNVQGEKEEVNQYIEISIKEEDLKGPINTKEKCDPNLTFSSVVASIDLSESVPGSCSSKISDSSTPKPRRSRKSTKNESGIDKEIVSKELLVNESFSSPIKSSKDESGSSGMSSPTSDKISDADSRRPTRNRIKPVRKDFVYDLNKIIKQEAEVHRENQQHQQLLFPSKGVRGRKSLVSGDESISEKLIQNESSDMQDKENLDESKISSIKISEISGAALKMAKIEVMNQRACFHKPPEIPAERPFVPAKVSTPRRSDGKIIKDVPALLKSSSVVGGGGKRGKKRNEIKRVPSFTDQFLSNTGSDKRFKVRNEAAKSEPIAIFPIASSSPPLKRTLKASKKQELSNKEKSQLEMLQRFRNENSSNADSTVDLEINNTNRISVLQRLAENKCKSQEFSITPNIED</sequence>
<dbReference type="PANTHER" id="PTHR21020:SF0">
    <property type="entry name" value="ZINC FINGER PROTEIN 800"/>
    <property type="match status" value="1"/>
</dbReference>
<feature type="region of interest" description="Disordered" evidence="2">
    <location>
        <begin position="1"/>
        <end position="33"/>
    </location>
</feature>
<dbReference type="SUPFAM" id="SSF57667">
    <property type="entry name" value="beta-beta-alpha zinc fingers"/>
    <property type="match status" value="1"/>
</dbReference>
<feature type="compositionally biased region" description="Basic and acidic residues" evidence="2">
    <location>
        <begin position="467"/>
        <end position="486"/>
    </location>
</feature>
<feature type="compositionally biased region" description="Low complexity" evidence="2">
    <location>
        <begin position="730"/>
        <end position="740"/>
    </location>
</feature>
<dbReference type="VEuPathDB" id="VectorBase:CSON000751"/>
<dbReference type="EMBL" id="UFQS01000111">
    <property type="protein sequence ID" value="SSW99827.1"/>
    <property type="molecule type" value="Genomic_DNA"/>
</dbReference>
<dbReference type="PANTHER" id="PTHR21020">
    <property type="entry name" value="ZINC FINGER PROTEIN 800"/>
    <property type="match status" value="1"/>
</dbReference>
<accession>A0A336LV41</accession>
<feature type="compositionally biased region" description="Polar residues" evidence="2">
    <location>
        <begin position="1"/>
        <end position="16"/>
    </location>
</feature>
<feature type="compositionally biased region" description="Polar residues" evidence="2">
    <location>
        <begin position="453"/>
        <end position="465"/>
    </location>
</feature>
<feature type="region of interest" description="Disordered" evidence="2">
    <location>
        <begin position="798"/>
        <end position="824"/>
    </location>
</feature>
<dbReference type="Pfam" id="PF00096">
    <property type="entry name" value="zf-C2H2"/>
    <property type="match status" value="2"/>
</dbReference>
<feature type="domain" description="C2H2-type" evidence="3">
    <location>
        <begin position="571"/>
        <end position="599"/>
    </location>
</feature>
<protein>
    <submittedName>
        <fullName evidence="5">CSON000751 protein</fullName>
    </submittedName>
</protein>
<name>A0A336LV41_CULSO</name>
<dbReference type="EMBL" id="UFQT01000111">
    <property type="protein sequence ID" value="SSX20207.1"/>
    <property type="molecule type" value="Genomic_DNA"/>
</dbReference>
<gene>
    <name evidence="5" type="primary">CSON000751</name>
</gene>
<dbReference type="Gene3D" id="3.30.160.60">
    <property type="entry name" value="Classic Zinc Finger"/>
    <property type="match status" value="2"/>
</dbReference>
<evidence type="ECO:0000259" key="3">
    <source>
        <dbReference type="PROSITE" id="PS50157"/>
    </source>
</evidence>
<feature type="region of interest" description="Disordered" evidence="2">
    <location>
        <begin position="719"/>
        <end position="756"/>
    </location>
</feature>